<feature type="domain" description="Small ribosomal subunit protein uS7" evidence="9">
    <location>
        <begin position="3"/>
        <end position="149"/>
    </location>
</feature>
<name>A0A1F4SRV0_UNCSA</name>
<evidence type="ECO:0000256" key="8">
    <source>
        <dbReference type="RuleBase" id="RU003619"/>
    </source>
</evidence>
<dbReference type="NCBIfam" id="TIGR01029">
    <property type="entry name" value="rpsG_bact"/>
    <property type="match status" value="1"/>
</dbReference>
<dbReference type="InterPro" id="IPR005717">
    <property type="entry name" value="Ribosomal_uS7_bac/org-type"/>
</dbReference>
<dbReference type="SUPFAM" id="SSF47973">
    <property type="entry name" value="Ribosomal protein S7"/>
    <property type="match status" value="1"/>
</dbReference>
<dbReference type="PANTHER" id="PTHR11205">
    <property type="entry name" value="RIBOSOMAL PROTEIN S7"/>
    <property type="match status" value="1"/>
</dbReference>
<dbReference type="CDD" id="cd14869">
    <property type="entry name" value="uS7_Bacteria"/>
    <property type="match status" value="1"/>
</dbReference>
<sequence>MPRCGKVTKRKYEGDAVYGSILVQRFINKLMYDGKKSLAEKIIYFSLKEAEKKLNKGALEIFDAVLHNLSPLMEVKSRRVGGATYQVPVEVTSERGRSLAMKWLKEAARERAGKSMVEKLSSELVDAFHGTGVAMKKKEDMHKTAEANKAFAHFRW</sequence>
<comment type="caution">
    <text evidence="10">The sequence shown here is derived from an EMBL/GenBank/DDBJ whole genome shotgun (WGS) entry which is preliminary data.</text>
</comment>
<evidence type="ECO:0000256" key="6">
    <source>
        <dbReference type="ARBA" id="ARBA00023274"/>
    </source>
</evidence>
<dbReference type="Pfam" id="PF00177">
    <property type="entry name" value="Ribosomal_S7"/>
    <property type="match status" value="1"/>
</dbReference>
<dbReference type="GO" id="GO:0003735">
    <property type="term" value="F:structural constituent of ribosome"/>
    <property type="evidence" value="ECO:0007669"/>
    <property type="project" value="InterPro"/>
</dbReference>
<keyword evidence="4 7" id="KW-0694">RNA-binding</keyword>
<evidence type="ECO:0000313" key="10">
    <source>
        <dbReference type="EMBL" id="OGC23172.1"/>
    </source>
</evidence>
<keyword evidence="3 7" id="KW-0699">rRNA-binding</keyword>
<dbReference type="InterPro" id="IPR020606">
    <property type="entry name" value="Ribosomal_uS7_CS"/>
</dbReference>
<dbReference type="Gene3D" id="1.10.455.10">
    <property type="entry name" value="Ribosomal protein S7 domain"/>
    <property type="match status" value="1"/>
</dbReference>
<evidence type="ECO:0000256" key="4">
    <source>
        <dbReference type="ARBA" id="ARBA00022884"/>
    </source>
</evidence>
<dbReference type="AlphaFoldDB" id="A0A1F4SRV0"/>
<accession>A0A1F4SRV0</accession>
<protein>
    <recommendedName>
        <fullName evidence="7">Small ribosomal subunit protein uS7</fullName>
    </recommendedName>
</protein>
<keyword evidence="6 7" id="KW-0687">Ribonucleoprotein</keyword>
<dbReference type="GO" id="GO:0006412">
    <property type="term" value="P:translation"/>
    <property type="evidence" value="ECO:0007669"/>
    <property type="project" value="UniProtKB-UniRule"/>
</dbReference>
<evidence type="ECO:0000256" key="2">
    <source>
        <dbReference type="ARBA" id="ARBA00022555"/>
    </source>
</evidence>
<dbReference type="Proteomes" id="UP000178417">
    <property type="component" value="Unassembled WGS sequence"/>
</dbReference>
<keyword evidence="2 7" id="KW-0820">tRNA-binding</keyword>
<dbReference type="InterPro" id="IPR036823">
    <property type="entry name" value="Ribosomal_uS7_dom_sf"/>
</dbReference>
<comment type="similarity">
    <text evidence="1 7 8">Belongs to the universal ribosomal protein uS7 family.</text>
</comment>
<comment type="function">
    <text evidence="7">One of the primary rRNA binding proteins, it binds directly to 16S rRNA where it nucleates assembly of the head domain of the 30S subunit. Is located at the subunit interface close to the decoding center, probably blocks exit of the E-site tRNA.</text>
</comment>
<comment type="subunit">
    <text evidence="7">Part of the 30S ribosomal subunit. Contacts proteins S9 and S11.</text>
</comment>
<dbReference type="InterPro" id="IPR023798">
    <property type="entry name" value="Ribosomal_uS7_dom"/>
</dbReference>
<dbReference type="GO" id="GO:0015935">
    <property type="term" value="C:small ribosomal subunit"/>
    <property type="evidence" value="ECO:0007669"/>
    <property type="project" value="InterPro"/>
</dbReference>
<dbReference type="PIRSF" id="PIRSF002122">
    <property type="entry name" value="RPS7p_RPS7a_RPS5e_RPS7o"/>
    <property type="match status" value="1"/>
</dbReference>
<dbReference type="InterPro" id="IPR000235">
    <property type="entry name" value="Ribosomal_uS7"/>
</dbReference>
<keyword evidence="5 7" id="KW-0689">Ribosomal protein</keyword>
<dbReference type="GO" id="GO:0019843">
    <property type="term" value="F:rRNA binding"/>
    <property type="evidence" value="ECO:0007669"/>
    <property type="project" value="UniProtKB-UniRule"/>
</dbReference>
<evidence type="ECO:0000256" key="5">
    <source>
        <dbReference type="ARBA" id="ARBA00022980"/>
    </source>
</evidence>
<evidence type="ECO:0000256" key="7">
    <source>
        <dbReference type="HAMAP-Rule" id="MF_00480"/>
    </source>
</evidence>
<evidence type="ECO:0000256" key="1">
    <source>
        <dbReference type="ARBA" id="ARBA00007151"/>
    </source>
</evidence>
<organism evidence="10 11">
    <name type="scientific">candidate division WOR-1 bacterium RIFOXYB2_FULL_37_13</name>
    <dbReference type="NCBI Taxonomy" id="1802579"/>
    <lineage>
        <taxon>Bacteria</taxon>
        <taxon>Bacillati</taxon>
        <taxon>Saganbacteria</taxon>
    </lineage>
</organism>
<dbReference type="GO" id="GO:0000049">
    <property type="term" value="F:tRNA binding"/>
    <property type="evidence" value="ECO:0007669"/>
    <property type="project" value="UniProtKB-UniRule"/>
</dbReference>
<proteinExistence type="inferred from homology"/>
<evidence type="ECO:0000259" key="9">
    <source>
        <dbReference type="Pfam" id="PF00177"/>
    </source>
</evidence>
<dbReference type="FunFam" id="1.10.455.10:FF:000001">
    <property type="entry name" value="30S ribosomal protein S7"/>
    <property type="match status" value="1"/>
</dbReference>
<reference evidence="10 11" key="1">
    <citation type="journal article" date="2016" name="Nat. Commun.">
        <title>Thousands of microbial genomes shed light on interconnected biogeochemical processes in an aquifer system.</title>
        <authorList>
            <person name="Anantharaman K."/>
            <person name="Brown C.T."/>
            <person name="Hug L.A."/>
            <person name="Sharon I."/>
            <person name="Castelle C.J."/>
            <person name="Probst A.J."/>
            <person name="Thomas B.C."/>
            <person name="Singh A."/>
            <person name="Wilkins M.J."/>
            <person name="Karaoz U."/>
            <person name="Brodie E.L."/>
            <person name="Williams K.H."/>
            <person name="Hubbard S.S."/>
            <person name="Banfield J.F."/>
        </authorList>
    </citation>
    <scope>NUCLEOTIDE SEQUENCE [LARGE SCALE GENOMIC DNA]</scope>
</reference>
<dbReference type="EMBL" id="MEUB01000020">
    <property type="protein sequence ID" value="OGC23172.1"/>
    <property type="molecule type" value="Genomic_DNA"/>
</dbReference>
<dbReference type="PROSITE" id="PS00052">
    <property type="entry name" value="RIBOSOMAL_S7"/>
    <property type="match status" value="1"/>
</dbReference>
<evidence type="ECO:0000313" key="11">
    <source>
        <dbReference type="Proteomes" id="UP000178417"/>
    </source>
</evidence>
<evidence type="ECO:0000256" key="3">
    <source>
        <dbReference type="ARBA" id="ARBA00022730"/>
    </source>
</evidence>
<gene>
    <name evidence="7" type="primary">rpsG</name>
    <name evidence="10" type="ORF">A2310_06130</name>
</gene>
<dbReference type="STRING" id="1802579.A2310_06130"/>
<dbReference type="HAMAP" id="MF_00480_B">
    <property type="entry name" value="Ribosomal_uS7_B"/>
    <property type="match status" value="1"/>
</dbReference>